<keyword evidence="10" id="KW-1185">Reference proteome</keyword>
<evidence type="ECO:0000256" key="5">
    <source>
        <dbReference type="ARBA" id="ARBA00023002"/>
    </source>
</evidence>
<feature type="binding site" description="axial binding residue" evidence="8">
    <location>
        <position position="470"/>
    </location>
    <ligand>
        <name>heme</name>
        <dbReference type="ChEBI" id="CHEBI:30413"/>
    </ligand>
    <ligandPart>
        <name>Fe</name>
        <dbReference type="ChEBI" id="CHEBI:18248"/>
    </ligandPart>
</feature>
<dbReference type="InterPro" id="IPR002401">
    <property type="entry name" value="Cyt_P450_E_grp-I"/>
</dbReference>
<dbReference type="Gene3D" id="1.10.630.10">
    <property type="entry name" value="Cytochrome P450"/>
    <property type="match status" value="1"/>
</dbReference>
<dbReference type="InParanoid" id="A0A6P8YY98"/>
<dbReference type="KEGG" id="tpal:117645851"/>
<evidence type="ECO:0000313" key="11">
    <source>
        <dbReference type="RefSeq" id="XP_034242221.1"/>
    </source>
</evidence>
<dbReference type="PANTHER" id="PTHR24279">
    <property type="entry name" value="CYTOCHROME P450"/>
    <property type="match status" value="1"/>
</dbReference>
<dbReference type="InterPro" id="IPR036396">
    <property type="entry name" value="Cyt_P450_sf"/>
</dbReference>
<dbReference type="SUPFAM" id="SSF48264">
    <property type="entry name" value="Cytochrome P450"/>
    <property type="match status" value="1"/>
</dbReference>
<dbReference type="GeneID" id="117645851"/>
<name>A0A6P8YY98_THRPL</name>
<dbReference type="GO" id="GO:0005506">
    <property type="term" value="F:iron ion binding"/>
    <property type="evidence" value="ECO:0007669"/>
    <property type="project" value="InterPro"/>
</dbReference>
<dbReference type="PRINTS" id="PR00385">
    <property type="entry name" value="P450"/>
</dbReference>
<evidence type="ECO:0000256" key="4">
    <source>
        <dbReference type="ARBA" id="ARBA00022723"/>
    </source>
</evidence>
<proteinExistence type="inferred from homology"/>
<dbReference type="InterPro" id="IPR001128">
    <property type="entry name" value="Cyt_P450"/>
</dbReference>
<keyword evidence="7 9" id="KW-0503">Monooxygenase</keyword>
<evidence type="ECO:0000256" key="1">
    <source>
        <dbReference type="ARBA" id="ARBA00001971"/>
    </source>
</evidence>
<dbReference type="FunFam" id="1.10.630.10:FF:000006">
    <property type="entry name" value="Cytochrome P450 302a1, mitochondrial"/>
    <property type="match status" value="1"/>
</dbReference>
<reference evidence="11" key="1">
    <citation type="submission" date="2025-08" db="UniProtKB">
        <authorList>
            <consortium name="RefSeq"/>
        </authorList>
    </citation>
    <scope>IDENTIFICATION</scope>
    <source>
        <tissue evidence="11">Total insect</tissue>
    </source>
</reference>
<dbReference type="GO" id="GO:0004497">
    <property type="term" value="F:monooxygenase activity"/>
    <property type="evidence" value="ECO:0007669"/>
    <property type="project" value="UniProtKB-KW"/>
</dbReference>
<dbReference type="AlphaFoldDB" id="A0A6P8YY98"/>
<comment type="similarity">
    <text evidence="2 9">Belongs to the cytochrome P450 family.</text>
</comment>
<evidence type="ECO:0000256" key="8">
    <source>
        <dbReference type="PIRSR" id="PIRSR602401-1"/>
    </source>
</evidence>
<keyword evidence="5 9" id="KW-0560">Oxidoreductase</keyword>
<evidence type="ECO:0000256" key="3">
    <source>
        <dbReference type="ARBA" id="ARBA00022617"/>
    </source>
</evidence>
<dbReference type="InterPro" id="IPR017972">
    <property type="entry name" value="Cyt_P450_CS"/>
</dbReference>
<comment type="cofactor">
    <cofactor evidence="1 8">
        <name>heme</name>
        <dbReference type="ChEBI" id="CHEBI:30413"/>
    </cofactor>
</comment>
<evidence type="ECO:0000256" key="7">
    <source>
        <dbReference type="ARBA" id="ARBA00023033"/>
    </source>
</evidence>
<accession>A0A6P8YY98</accession>
<dbReference type="PROSITE" id="PS00086">
    <property type="entry name" value="CYTOCHROME_P450"/>
    <property type="match status" value="1"/>
</dbReference>
<dbReference type="InterPro" id="IPR050479">
    <property type="entry name" value="CYP11_CYP27_families"/>
</dbReference>
<dbReference type="Proteomes" id="UP000515158">
    <property type="component" value="Unplaced"/>
</dbReference>
<dbReference type="Pfam" id="PF00067">
    <property type="entry name" value="p450"/>
    <property type="match status" value="1"/>
</dbReference>
<sequence length="522" mass="59358">MLRVTNASRSIFVGPKVPGRLKSTLSVGIETKNADVSPELGWDDALPYSDIPGPKPLPVVGNLHRFLPGGEFYKKDTSDLFKTINETYGPVSKLPGMFGKPDFVLVYDADEVAKVFRSEGPWPVRMGAYCLDYYFRNLRKDFPPSLTVAQGQEWQEFRSAVNQVMMQPRNTKQYVEPIDMVTQEFIDRMREVRNDSQEMPPDFSHEIAKWALESITFVALDTRLNLFKNLAPDSEASKMIEAVHAVFDGMYELDFKPSPYKFISTPAYRRFVASMDYVTQVSAKYVNLAMERLKKAPTNEERTLSVLENLLIRTQDPQRAVTMALDMLLAGIDTTGTSVATVLYQLAIHPEKQAKLQEELDRVIQDPTKSLTTKQLEEMRYLRACIKETMRLTPIVIGNLRSTIKDMVIGGYQVPSGSMISMNSQAISTNELYFPRASEFIPERWLPGADDIKGKHPFAFLPFGFGPRMCVGRRFADLEIETAVAKVFRNFSLEWNRPPAKTQFRILFSFVDPLTFTVKDRV</sequence>
<dbReference type="OrthoDB" id="3945418at2759"/>
<gene>
    <name evidence="11" type="primary">LOC117645851</name>
</gene>
<dbReference type="RefSeq" id="XP_034242221.1">
    <property type="nucleotide sequence ID" value="XM_034386330.1"/>
</dbReference>
<protein>
    <submittedName>
        <fullName evidence="11">Probable cytochrome P450 301a1, mitochondrial isoform X1</fullName>
    </submittedName>
</protein>
<organism evidence="11">
    <name type="scientific">Thrips palmi</name>
    <name type="common">Melon thrips</name>
    <dbReference type="NCBI Taxonomy" id="161013"/>
    <lineage>
        <taxon>Eukaryota</taxon>
        <taxon>Metazoa</taxon>
        <taxon>Ecdysozoa</taxon>
        <taxon>Arthropoda</taxon>
        <taxon>Hexapoda</taxon>
        <taxon>Insecta</taxon>
        <taxon>Pterygota</taxon>
        <taxon>Neoptera</taxon>
        <taxon>Paraneoptera</taxon>
        <taxon>Thysanoptera</taxon>
        <taxon>Terebrantia</taxon>
        <taxon>Thripoidea</taxon>
        <taxon>Thripidae</taxon>
        <taxon>Thrips</taxon>
    </lineage>
</organism>
<evidence type="ECO:0000256" key="9">
    <source>
        <dbReference type="RuleBase" id="RU000461"/>
    </source>
</evidence>
<dbReference type="GO" id="GO:0016705">
    <property type="term" value="F:oxidoreductase activity, acting on paired donors, with incorporation or reduction of molecular oxygen"/>
    <property type="evidence" value="ECO:0007669"/>
    <property type="project" value="InterPro"/>
</dbReference>
<evidence type="ECO:0000256" key="6">
    <source>
        <dbReference type="ARBA" id="ARBA00023004"/>
    </source>
</evidence>
<evidence type="ECO:0000313" key="10">
    <source>
        <dbReference type="Proteomes" id="UP000515158"/>
    </source>
</evidence>
<keyword evidence="6 8" id="KW-0408">Iron</keyword>
<dbReference type="CDD" id="cd11054">
    <property type="entry name" value="CYP24A1-like"/>
    <property type="match status" value="1"/>
</dbReference>
<keyword evidence="4 8" id="KW-0479">Metal-binding</keyword>
<dbReference type="GO" id="GO:0020037">
    <property type="term" value="F:heme binding"/>
    <property type="evidence" value="ECO:0007669"/>
    <property type="project" value="InterPro"/>
</dbReference>
<keyword evidence="3 8" id="KW-0349">Heme</keyword>
<evidence type="ECO:0000256" key="2">
    <source>
        <dbReference type="ARBA" id="ARBA00010617"/>
    </source>
</evidence>
<dbReference type="PRINTS" id="PR00463">
    <property type="entry name" value="EP450I"/>
</dbReference>
<dbReference type="PANTHER" id="PTHR24279:SF120">
    <property type="entry name" value="CYTOCHROME P450"/>
    <property type="match status" value="1"/>
</dbReference>